<dbReference type="InterPro" id="IPR013815">
    <property type="entry name" value="ATP_grasp_subdomain_1"/>
</dbReference>
<dbReference type="AlphaFoldDB" id="A0A8J7YUF3"/>
<reference evidence="17" key="1">
    <citation type="submission" date="2019-11" db="EMBL/GenBank/DDBJ databases">
        <title>Lipid analysis of CO2-rich subsurface aquifers suggests an autotrophy-based deep biosphere with lysolipids enriched in CPR bacteria.</title>
        <authorList>
            <person name="Probst A.J."/>
            <person name="Elling F.J."/>
            <person name="Castelle C.J."/>
            <person name="Zhu Q."/>
            <person name="Elvert M."/>
            <person name="Birarda G."/>
            <person name="Holman H.-Y."/>
            <person name="Lane K.R."/>
            <person name="Ladd B."/>
            <person name="Ryan M.C."/>
            <person name="Woyke T."/>
            <person name="Hinrichs K.-U."/>
            <person name="Banfield J.F."/>
        </authorList>
    </citation>
    <scope>NUCLEOTIDE SEQUENCE</scope>
    <source>
        <strain evidence="16">CG_2015-01_33_1645</strain>
        <strain evidence="17">CG_2015-04_33_537</strain>
    </source>
</reference>
<sequence>MEKNTKFVNFFDELGKEDVPLVGGKGANLGEMFGTKIPVPEGFVVNVNAYKNFLSTNQGIKEEISKILAETDIHNSAMLEQNTRKIRELIMSVKMPQEISDEIKKAYHKLCGQNDTFVAVRSSATAEDLAEASFAGQQDTYLNIIGEDNVVYNVQKCWASLFTGRATFYRTEQKFDHMQTYLAVVVQRMINSQVSGVMFTASPITGEDVIIIEAAYGLGEFVVGGVVTPDTYLVDKKTTNIIDKKISIQKIGLVKKDGITKQVDINEIYQNAQKLSDDKIKKLADVGKLIEQHYKAPIDIEWCEEYGKIYVVQARPITTIKKEGVEGEKVKEETDEETKANKETNEKKVLLSGFGVSMGIASGIVKIVRDTSELSVIKMGDILVTRMTTPDMVPVMKKASAIITDEGGMTCHAAIVARELEIPCIVGTKTATKELTNESTITVDGKKGLIYEGRIALEGAKKKVKKDAEEQQVQQIMIHSLLITSTEIKGNVDFKEVAEKAVEAGADGVGLLRSEHMFLEIGEHPKKLIEENRKEELVTKIMNGIRDVADVMYPRPVWYRTLDLKTDEFKALKGGENEPEEANPMIGWRGIRRSIDEVEVLKCEFEAIRRLRDDDRLTNIGVMLPMIQHPSEIRKAKELASDIGLDPDKMDFGMMVEIPAAALIIDDFIKEGISFISFGTNDLTQFTLALDRNSAHVAKLYNEHHPAVLKLIDMVIKACKENNVKTSICGQAGSDPKMVEKLIIMGIDSVSANIDAIETIRRVAARVENKLLIESARKNFMDKRINFNKE</sequence>
<evidence type="ECO:0000256" key="10">
    <source>
        <dbReference type="ARBA" id="ARBA00022842"/>
    </source>
</evidence>
<dbReference type="Proteomes" id="UP000738826">
    <property type="component" value="Unassembled WGS sequence"/>
</dbReference>
<dbReference type="InterPro" id="IPR023151">
    <property type="entry name" value="PEP_util_CS"/>
</dbReference>
<comment type="catalytic activity">
    <reaction evidence="11 12">
        <text>pyruvate + ATP + H2O = phosphoenolpyruvate + AMP + phosphate + 2 H(+)</text>
        <dbReference type="Rhea" id="RHEA:11364"/>
        <dbReference type="ChEBI" id="CHEBI:15361"/>
        <dbReference type="ChEBI" id="CHEBI:15377"/>
        <dbReference type="ChEBI" id="CHEBI:15378"/>
        <dbReference type="ChEBI" id="CHEBI:30616"/>
        <dbReference type="ChEBI" id="CHEBI:43474"/>
        <dbReference type="ChEBI" id="CHEBI:58702"/>
        <dbReference type="ChEBI" id="CHEBI:456215"/>
        <dbReference type="EC" id="2.7.9.2"/>
    </reaction>
</comment>
<keyword evidence="6 12" id="KW-0479">Metal-binding</keyword>
<dbReference type="Pfam" id="PF02896">
    <property type="entry name" value="PEP-utilizers_C"/>
    <property type="match status" value="1"/>
</dbReference>
<dbReference type="PANTHER" id="PTHR43030:SF1">
    <property type="entry name" value="PHOSPHOENOLPYRUVATE SYNTHASE"/>
    <property type="match status" value="1"/>
</dbReference>
<dbReference type="Gene3D" id="3.30.470.20">
    <property type="entry name" value="ATP-grasp fold, B domain"/>
    <property type="match status" value="1"/>
</dbReference>
<evidence type="ECO:0000256" key="3">
    <source>
        <dbReference type="ARBA" id="ARBA00004742"/>
    </source>
</evidence>
<dbReference type="InterPro" id="IPR040442">
    <property type="entry name" value="Pyrv_kinase-like_dom_sf"/>
</dbReference>
<dbReference type="GO" id="GO:0005524">
    <property type="term" value="F:ATP binding"/>
    <property type="evidence" value="ECO:0007669"/>
    <property type="project" value="UniProtKB-KW"/>
</dbReference>
<dbReference type="NCBIfam" id="TIGR01418">
    <property type="entry name" value="PEP_synth"/>
    <property type="match status" value="1"/>
</dbReference>
<evidence type="ECO:0000256" key="11">
    <source>
        <dbReference type="ARBA" id="ARBA00047700"/>
    </source>
</evidence>
<feature type="domain" description="PEP-utilising enzyme C-terminal" evidence="15">
    <location>
        <begin position="469"/>
        <end position="768"/>
    </location>
</feature>
<dbReference type="PIRSF" id="PIRSF000854">
    <property type="entry name" value="PEP_synthase"/>
    <property type="match status" value="1"/>
</dbReference>
<keyword evidence="9 12" id="KW-0067">ATP-binding</keyword>
<evidence type="ECO:0000256" key="8">
    <source>
        <dbReference type="ARBA" id="ARBA00022777"/>
    </source>
</evidence>
<evidence type="ECO:0000313" key="17">
    <source>
        <dbReference type="EMBL" id="NCS91347.1"/>
    </source>
</evidence>
<gene>
    <name evidence="17" type="primary">ppsA</name>
    <name evidence="17" type="ORF">GW779_02855</name>
    <name evidence="16" type="ORF">GW910_05820</name>
</gene>
<dbReference type="EMBL" id="JAACQH010000048">
    <property type="protein sequence ID" value="NCS91347.1"/>
    <property type="molecule type" value="Genomic_DNA"/>
</dbReference>
<evidence type="ECO:0000259" key="15">
    <source>
        <dbReference type="Pfam" id="PF02896"/>
    </source>
</evidence>
<evidence type="ECO:0000256" key="5">
    <source>
        <dbReference type="ARBA" id="ARBA00022679"/>
    </source>
</evidence>
<dbReference type="Pfam" id="PF00391">
    <property type="entry name" value="PEP-utilizers"/>
    <property type="match status" value="1"/>
</dbReference>
<evidence type="ECO:0000256" key="6">
    <source>
        <dbReference type="ARBA" id="ARBA00022723"/>
    </source>
</evidence>
<dbReference type="InterPro" id="IPR036637">
    <property type="entry name" value="Phosphohistidine_dom_sf"/>
</dbReference>
<evidence type="ECO:0000256" key="1">
    <source>
        <dbReference type="ARBA" id="ARBA00001946"/>
    </source>
</evidence>
<evidence type="ECO:0000259" key="13">
    <source>
        <dbReference type="Pfam" id="PF00391"/>
    </source>
</evidence>
<comment type="pathway">
    <text evidence="3 12">Carbohydrate biosynthesis; gluconeogenesis.</text>
</comment>
<dbReference type="Proteomes" id="UP000768163">
    <property type="component" value="Unassembled WGS sequence"/>
</dbReference>
<evidence type="ECO:0000313" key="18">
    <source>
        <dbReference type="Proteomes" id="UP000738826"/>
    </source>
</evidence>
<dbReference type="SUPFAM" id="SSF52009">
    <property type="entry name" value="Phosphohistidine domain"/>
    <property type="match status" value="1"/>
</dbReference>
<dbReference type="FunFam" id="3.30.1490.20:FF:000010">
    <property type="entry name" value="Phosphoenolpyruvate synthase"/>
    <property type="match status" value="1"/>
</dbReference>
<dbReference type="InterPro" id="IPR015813">
    <property type="entry name" value="Pyrv/PenolPyrv_kinase-like_dom"/>
</dbReference>
<dbReference type="Gene3D" id="3.50.30.10">
    <property type="entry name" value="Phosphohistidine domain"/>
    <property type="match status" value="1"/>
</dbReference>
<dbReference type="GO" id="GO:0046872">
    <property type="term" value="F:metal ion binding"/>
    <property type="evidence" value="ECO:0007669"/>
    <property type="project" value="UniProtKB-KW"/>
</dbReference>
<organism evidence="17 18">
    <name type="scientific">Candidatus Altarchaeum hamiconexum</name>
    <dbReference type="NCBI Taxonomy" id="1803513"/>
    <lineage>
        <taxon>Archaea</taxon>
        <taxon>Candidatus Altarchaeota</taxon>
        <taxon>Candidatus Altiarchaeia</taxon>
        <taxon>Candidatus Altarchaeales</taxon>
        <taxon>Candidatus Altarchaeaceae</taxon>
        <taxon>Candidatus Altarchaeum</taxon>
    </lineage>
</organism>
<dbReference type="Pfam" id="PF01326">
    <property type="entry name" value="PPDK_N"/>
    <property type="match status" value="1"/>
</dbReference>
<comment type="cofactor">
    <cofactor evidence="1 12">
        <name>Mg(2+)</name>
        <dbReference type="ChEBI" id="CHEBI:18420"/>
    </cofactor>
</comment>
<dbReference type="PROSITE" id="PS00370">
    <property type="entry name" value="PEP_ENZYMES_PHOS_SITE"/>
    <property type="match status" value="1"/>
</dbReference>
<accession>A0A8J7YUF3</accession>
<evidence type="ECO:0000256" key="9">
    <source>
        <dbReference type="ARBA" id="ARBA00022840"/>
    </source>
</evidence>
<evidence type="ECO:0000256" key="7">
    <source>
        <dbReference type="ARBA" id="ARBA00022741"/>
    </source>
</evidence>
<name>A0A8J7YUF3_9ARCH</name>
<evidence type="ECO:0000256" key="4">
    <source>
        <dbReference type="ARBA" id="ARBA00007837"/>
    </source>
</evidence>
<comment type="caution">
    <text evidence="17">The sequence shown here is derived from an EMBL/GenBank/DDBJ whole genome shotgun (WGS) entry which is preliminary data.</text>
</comment>
<keyword evidence="5 12" id="KW-0808">Transferase</keyword>
<dbReference type="InterPro" id="IPR006319">
    <property type="entry name" value="PEP_synth"/>
</dbReference>
<evidence type="ECO:0000256" key="2">
    <source>
        <dbReference type="ARBA" id="ARBA00002988"/>
    </source>
</evidence>
<dbReference type="GO" id="GO:0006094">
    <property type="term" value="P:gluconeogenesis"/>
    <property type="evidence" value="ECO:0007669"/>
    <property type="project" value="UniProtKB-UniPathway"/>
</dbReference>
<dbReference type="UniPathway" id="UPA00138"/>
<evidence type="ECO:0000313" key="16">
    <source>
        <dbReference type="EMBL" id="NCN65555.1"/>
    </source>
</evidence>
<dbReference type="Gene3D" id="3.30.1490.20">
    <property type="entry name" value="ATP-grasp fold, A domain"/>
    <property type="match status" value="1"/>
</dbReference>
<keyword evidence="7 12" id="KW-0547">Nucleotide-binding</keyword>
<dbReference type="PROSITE" id="PS00742">
    <property type="entry name" value="PEP_ENZYMES_2"/>
    <property type="match status" value="1"/>
</dbReference>
<feature type="domain" description="Pyruvate phosphate dikinase AMP/ATP-binding" evidence="14">
    <location>
        <begin position="20"/>
        <end position="332"/>
    </location>
</feature>
<dbReference type="PRINTS" id="PR01736">
    <property type="entry name" value="PHPHTRNFRASE"/>
</dbReference>
<dbReference type="Gene3D" id="3.20.20.60">
    <property type="entry name" value="Phosphoenolpyruvate-binding domains"/>
    <property type="match status" value="1"/>
</dbReference>
<dbReference type="EMBL" id="JAACVF010000163">
    <property type="protein sequence ID" value="NCN65555.1"/>
    <property type="molecule type" value="Genomic_DNA"/>
</dbReference>
<protein>
    <recommendedName>
        <fullName evidence="12">Phosphoenolpyruvate synthase</fullName>
        <shortName evidence="12">PEP synthase</shortName>
        <ecNumber evidence="12">2.7.9.2</ecNumber>
    </recommendedName>
    <alternativeName>
        <fullName evidence="12">Pyruvate, water dikinase</fullName>
    </alternativeName>
</protein>
<dbReference type="InterPro" id="IPR000121">
    <property type="entry name" value="PEP_util_C"/>
</dbReference>
<feature type="domain" description="PEP-utilising enzyme mobile" evidence="13">
    <location>
        <begin position="378"/>
        <end position="448"/>
    </location>
</feature>
<keyword evidence="8 12" id="KW-0418">Kinase</keyword>
<proteinExistence type="inferred from homology"/>
<comment type="function">
    <text evidence="2 12">Catalyzes the phosphorylation of pyruvate to phosphoenolpyruvate.</text>
</comment>
<dbReference type="InterPro" id="IPR008279">
    <property type="entry name" value="PEP-util_enz_mobile_dom"/>
</dbReference>
<dbReference type="SUPFAM" id="SSF56059">
    <property type="entry name" value="Glutathione synthetase ATP-binding domain-like"/>
    <property type="match status" value="1"/>
</dbReference>
<dbReference type="PANTHER" id="PTHR43030">
    <property type="entry name" value="PHOSPHOENOLPYRUVATE SYNTHASE"/>
    <property type="match status" value="1"/>
</dbReference>
<evidence type="ECO:0000256" key="12">
    <source>
        <dbReference type="PIRNR" id="PIRNR000854"/>
    </source>
</evidence>
<comment type="similarity">
    <text evidence="4 12">Belongs to the PEP-utilizing enzyme family.</text>
</comment>
<dbReference type="EC" id="2.7.9.2" evidence="12"/>
<keyword evidence="10 12" id="KW-0460">Magnesium</keyword>
<evidence type="ECO:0000259" key="14">
    <source>
        <dbReference type="Pfam" id="PF01326"/>
    </source>
</evidence>
<dbReference type="InterPro" id="IPR002192">
    <property type="entry name" value="PPDK_AMP/ATP-bd"/>
</dbReference>
<dbReference type="NCBIfam" id="NF005057">
    <property type="entry name" value="PRK06464.1"/>
    <property type="match status" value="1"/>
</dbReference>
<dbReference type="InterPro" id="IPR018274">
    <property type="entry name" value="PEP_util_AS"/>
</dbReference>
<dbReference type="GO" id="GO:0008986">
    <property type="term" value="F:pyruvate, water dikinase activity"/>
    <property type="evidence" value="ECO:0007669"/>
    <property type="project" value="UniProtKB-EC"/>
</dbReference>
<dbReference type="SUPFAM" id="SSF51621">
    <property type="entry name" value="Phosphoenolpyruvate/pyruvate domain"/>
    <property type="match status" value="1"/>
</dbReference>